<dbReference type="InterPro" id="IPR015424">
    <property type="entry name" value="PyrdxlP-dep_Trfase"/>
</dbReference>
<keyword evidence="6 8" id="KW-0663">Pyridoxal phosphate</keyword>
<dbReference type="InterPro" id="IPR004839">
    <property type="entry name" value="Aminotransferase_I/II_large"/>
</dbReference>
<evidence type="ECO:0000256" key="3">
    <source>
        <dbReference type="ARBA" id="ARBA00011738"/>
    </source>
</evidence>
<feature type="binding site" evidence="8">
    <location>
        <position position="161"/>
    </location>
    <ligand>
        <name>substrate</name>
    </ligand>
</feature>
<evidence type="ECO:0000313" key="11">
    <source>
        <dbReference type="EMBL" id="CUV13340.1"/>
    </source>
</evidence>
<dbReference type="NCBIfam" id="TIGR00858">
    <property type="entry name" value="bioF"/>
    <property type="match status" value="1"/>
</dbReference>
<feature type="domain" description="Aminotransferase class I/classII large" evidence="10">
    <location>
        <begin position="57"/>
        <end position="414"/>
    </location>
</feature>
<dbReference type="PANTHER" id="PTHR13693:SF100">
    <property type="entry name" value="8-AMINO-7-OXONONANOATE SYNTHASE"/>
    <property type="match status" value="1"/>
</dbReference>
<dbReference type="HAMAP" id="MF_01693">
    <property type="entry name" value="BioF_aminotrans_2"/>
    <property type="match status" value="1"/>
</dbReference>
<evidence type="ECO:0000259" key="10">
    <source>
        <dbReference type="Pfam" id="PF00155"/>
    </source>
</evidence>
<dbReference type="GO" id="GO:0030170">
    <property type="term" value="F:pyridoxal phosphate binding"/>
    <property type="evidence" value="ECO:0007669"/>
    <property type="project" value="UniProtKB-UniRule"/>
</dbReference>
<proteinExistence type="inferred from homology"/>
<dbReference type="Pfam" id="PF00155">
    <property type="entry name" value="Aminotran_1_2"/>
    <property type="match status" value="1"/>
</dbReference>
<feature type="binding site" evidence="8">
    <location>
        <position position="386"/>
    </location>
    <ligand>
        <name>substrate</name>
    </ligand>
</feature>
<dbReference type="Gene3D" id="3.40.640.10">
    <property type="entry name" value="Type I PLP-dependent aspartate aminotransferase-like (Major domain)"/>
    <property type="match status" value="1"/>
</dbReference>
<keyword evidence="11" id="KW-0012">Acyltransferase</keyword>
<dbReference type="InterPro" id="IPR015422">
    <property type="entry name" value="PyrdxlP-dep_Trfase_small"/>
</dbReference>
<dbReference type="InterPro" id="IPR050087">
    <property type="entry name" value="AON_synthase_class-II"/>
</dbReference>
<reference evidence="11" key="1">
    <citation type="submission" date="2015-10" db="EMBL/GenBank/DDBJ databases">
        <authorList>
            <person name="Gilbert D.G."/>
        </authorList>
    </citation>
    <scope>NUCLEOTIDE SEQUENCE</scope>
    <source>
        <strain evidence="11">Phyl III-seqv23</strain>
    </source>
</reference>
<evidence type="ECO:0000256" key="9">
    <source>
        <dbReference type="PIRSR" id="PIRSR604723-51"/>
    </source>
</evidence>
<dbReference type="EMBL" id="LN899819">
    <property type="protein sequence ID" value="CUV13340.1"/>
    <property type="molecule type" value="Genomic_DNA"/>
</dbReference>
<feature type="binding site" evidence="8">
    <location>
        <begin position="129"/>
        <end position="130"/>
    </location>
    <ligand>
        <name>pyridoxal 5'-phosphate</name>
        <dbReference type="ChEBI" id="CHEBI:597326"/>
    </ligand>
</feature>
<evidence type="ECO:0000256" key="8">
    <source>
        <dbReference type="HAMAP-Rule" id="MF_01693"/>
    </source>
</evidence>
<feature type="binding site" evidence="8">
    <location>
        <position position="33"/>
    </location>
    <ligand>
        <name>substrate</name>
    </ligand>
</feature>
<comment type="similarity">
    <text evidence="8">Belongs to the class-II pyridoxal-phosphate-dependent aminotransferase family. BioF subfamily.</text>
</comment>
<feature type="binding site" evidence="8">
    <location>
        <position position="263"/>
    </location>
    <ligand>
        <name>pyridoxal 5'-phosphate</name>
        <dbReference type="ChEBI" id="CHEBI:597326"/>
    </ligand>
</feature>
<dbReference type="GO" id="GO:0008710">
    <property type="term" value="F:8-amino-7-oxononanoate synthase activity"/>
    <property type="evidence" value="ECO:0007669"/>
    <property type="project" value="UniProtKB-UniRule"/>
</dbReference>
<dbReference type="SUPFAM" id="SSF53383">
    <property type="entry name" value="PLP-dependent transferases"/>
    <property type="match status" value="1"/>
</dbReference>
<gene>
    <name evidence="8 11" type="primary">bioF</name>
    <name evidence="11" type="ORF">RUN39_v1_570043</name>
</gene>
<feature type="binding site" evidence="8">
    <location>
        <position position="235"/>
    </location>
    <ligand>
        <name>pyridoxal 5'-phosphate</name>
        <dbReference type="ChEBI" id="CHEBI:597326"/>
    </ligand>
</feature>
<accession>A0A0S4TTL8</accession>
<dbReference type="EC" id="2.3.1.47" evidence="8"/>
<comment type="catalytic activity">
    <reaction evidence="7 8">
        <text>6-carboxyhexanoyl-[ACP] + L-alanine + H(+) = (8S)-8-amino-7-oxononanoate + holo-[ACP] + CO2</text>
        <dbReference type="Rhea" id="RHEA:42288"/>
        <dbReference type="Rhea" id="RHEA-COMP:9685"/>
        <dbReference type="Rhea" id="RHEA-COMP:9955"/>
        <dbReference type="ChEBI" id="CHEBI:15378"/>
        <dbReference type="ChEBI" id="CHEBI:16526"/>
        <dbReference type="ChEBI" id="CHEBI:57972"/>
        <dbReference type="ChEBI" id="CHEBI:64479"/>
        <dbReference type="ChEBI" id="CHEBI:78846"/>
        <dbReference type="ChEBI" id="CHEBI:149468"/>
        <dbReference type="EC" id="2.3.1.47"/>
    </reaction>
</comment>
<organism evidence="11">
    <name type="scientific">Ralstonia solanacearum</name>
    <name type="common">Pseudomonas solanacearum</name>
    <dbReference type="NCBI Taxonomy" id="305"/>
    <lineage>
        <taxon>Bacteria</taxon>
        <taxon>Pseudomonadati</taxon>
        <taxon>Pseudomonadota</taxon>
        <taxon>Betaproteobacteria</taxon>
        <taxon>Burkholderiales</taxon>
        <taxon>Burkholderiaceae</taxon>
        <taxon>Ralstonia</taxon>
        <taxon>Ralstonia solanacearum species complex</taxon>
    </lineage>
</organism>
<keyword evidence="4 8" id="KW-0808">Transferase</keyword>
<keyword evidence="5 8" id="KW-0093">Biotin biosynthesis</keyword>
<sequence length="428" mass="45022">MRKPPARTKEKPMRLLDDLRAGLDAIDAAHLRRVRRTAYSPTDRSQRIDVPGGEPREILGFCGNDYLGLAAHPALVQAVGEGARRYGFGSGASHLVSGHSVAHARLEARMAALQAPHLPDAGALFFCTGYMANMAVVSAMAQAGGIQPAQDCTVFSDALNHASLIDGARLSRAAVKVYPHVDLAALEAQLAACGSRNKLIVTDGVFSMDGDIAPLPELLALAERFDAWLIVDDAHGLGVLGADGAGVLSHFGLRSERLIYIGTFGKAAGGAGACVVAHRMAVDWLVQRARTYIFTTATPPAVACGVEAALDLIAGEEGAARRARLAGHIARWSDHARRLAARFGWQWMPSPTAIQPLVIGENAPALALAAALEREGIRVAAIRPPTVPAGTARLRITLSAAHTEDDIERLARALEAAGRSLQPAACAA</sequence>
<name>A0A0S4TTL8_RALSL</name>
<dbReference type="Gene3D" id="3.90.1150.10">
    <property type="entry name" value="Aspartate Aminotransferase, domain 1"/>
    <property type="match status" value="1"/>
</dbReference>
<evidence type="ECO:0000256" key="5">
    <source>
        <dbReference type="ARBA" id="ARBA00022756"/>
    </source>
</evidence>
<evidence type="ECO:0000256" key="2">
    <source>
        <dbReference type="ARBA" id="ARBA00004746"/>
    </source>
</evidence>
<feature type="binding site" evidence="8">
    <location>
        <position position="207"/>
    </location>
    <ligand>
        <name>pyridoxal 5'-phosphate</name>
        <dbReference type="ChEBI" id="CHEBI:597326"/>
    </ligand>
</feature>
<comment type="subunit">
    <text evidence="3 8">Homodimer.</text>
</comment>
<dbReference type="InterPro" id="IPR015421">
    <property type="entry name" value="PyrdxlP-dep_Trfase_major"/>
</dbReference>
<dbReference type="GO" id="GO:0009102">
    <property type="term" value="P:biotin biosynthetic process"/>
    <property type="evidence" value="ECO:0007669"/>
    <property type="project" value="UniProtKB-UniRule"/>
</dbReference>
<evidence type="ECO:0000256" key="6">
    <source>
        <dbReference type="ARBA" id="ARBA00022898"/>
    </source>
</evidence>
<dbReference type="InterPro" id="IPR004723">
    <property type="entry name" value="AONS_Archaea/Proteobacteria"/>
</dbReference>
<dbReference type="PANTHER" id="PTHR13693">
    <property type="entry name" value="CLASS II AMINOTRANSFERASE/8-AMINO-7-OXONONANOATE SYNTHASE"/>
    <property type="match status" value="1"/>
</dbReference>
<dbReference type="AlphaFoldDB" id="A0A0S4TTL8"/>
<evidence type="ECO:0000256" key="1">
    <source>
        <dbReference type="ARBA" id="ARBA00001933"/>
    </source>
</evidence>
<comment type="cofactor">
    <cofactor evidence="1 8 9">
        <name>pyridoxal 5'-phosphate</name>
        <dbReference type="ChEBI" id="CHEBI:597326"/>
    </cofactor>
</comment>
<dbReference type="UniPathway" id="UPA00078"/>
<comment type="pathway">
    <text evidence="2 8">Cofactor biosynthesis; biotin biosynthesis.</text>
</comment>
<comment type="function">
    <text evidence="8">Catalyzes the decarboxylative condensation of pimeloyl-[acyl-carrier protein] and L-alanine to produce 8-amino-7-oxononanoate (AON), [acyl-carrier protein], and carbon dioxide.</text>
</comment>
<evidence type="ECO:0000256" key="7">
    <source>
        <dbReference type="ARBA" id="ARBA00047715"/>
    </source>
</evidence>
<evidence type="ECO:0000256" key="4">
    <source>
        <dbReference type="ARBA" id="ARBA00022679"/>
    </source>
</evidence>
<protein>
    <recommendedName>
        <fullName evidence="8">8-amino-7-oxononanoate synthase</fullName>
        <shortName evidence="8">AONS</shortName>
        <ecNumber evidence="8">2.3.1.47</ecNumber>
    </recommendedName>
    <alternativeName>
        <fullName evidence="8">7-keto-8-amino-pelargonic acid synthase</fullName>
        <shortName evidence="8">7-KAP synthase</shortName>
        <shortName evidence="8">KAPA synthase</shortName>
    </alternativeName>
    <alternativeName>
        <fullName evidence="8">8-amino-7-ketopelargonate synthase</fullName>
    </alternativeName>
</protein>
<feature type="modified residue" description="N6-(pyridoxal phosphate)lysine" evidence="8 9">
    <location>
        <position position="266"/>
    </location>
</feature>
<dbReference type="InterPro" id="IPR022834">
    <property type="entry name" value="AONS_Proteobacteria"/>
</dbReference>